<dbReference type="EMBL" id="RXGB01005194">
    <property type="protein sequence ID" value="TMW88300.1"/>
    <property type="molecule type" value="Genomic_DNA"/>
</dbReference>
<reference evidence="2" key="1">
    <citation type="submission" date="2019-05" db="EMBL/GenBank/DDBJ databases">
        <title>The de novo reference genome and transcriptome assemblies of the wild tomato species Solanum chilense.</title>
        <authorList>
            <person name="Stam R."/>
            <person name="Nosenko T."/>
            <person name="Hoerger A.C."/>
            <person name="Stephan W."/>
            <person name="Seidel M.A."/>
            <person name="Kuhn J.M.M."/>
            <person name="Haberer G."/>
            <person name="Tellier A."/>
        </authorList>
    </citation>
    <scope>NUCLEOTIDE SEQUENCE</scope>
    <source>
        <tissue evidence="2">Mature leaves</tissue>
    </source>
</reference>
<dbReference type="AlphaFoldDB" id="A0A6N2B2U0"/>
<proteinExistence type="predicted"/>
<evidence type="ECO:0000256" key="1">
    <source>
        <dbReference type="SAM" id="MobiDB-lite"/>
    </source>
</evidence>
<protein>
    <submittedName>
        <fullName evidence="2">Uncharacterized protein</fullName>
    </submittedName>
</protein>
<evidence type="ECO:0000313" key="2">
    <source>
        <dbReference type="EMBL" id="TMW88300.1"/>
    </source>
</evidence>
<gene>
    <name evidence="2" type="ORF">EJD97_018740</name>
</gene>
<organism evidence="2">
    <name type="scientific">Solanum chilense</name>
    <name type="common">Tomato</name>
    <name type="synonym">Lycopersicon chilense</name>
    <dbReference type="NCBI Taxonomy" id="4083"/>
    <lineage>
        <taxon>Eukaryota</taxon>
        <taxon>Viridiplantae</taxon>
        <taxon>Streptophyta</taxon>
        <taxon>Embryophyta</taxon>
        <taxon>Tracheophyta</taxon>
        <taxon>Spermatophyta</taxon>
        <taxon>Magnoliopsida</taxon>
        <taxon>eudicotyledons</taxon>
        <taxon>Gunneridae</taxon>
        <taxon>Pentapetalae</taxon>
        <taxon>asterids</taxon>
        <taxon>lamiids</taxon>
        <taxon>Solanales</taxon>
        <taxon>Solanaceae</taxon>
        <taxon>Solanoideae</taxon>
        <taxon>Solaneae</taxon>
        <taxon>Solanum</taxon>
        <taxon>Solanum subgen. Lycopersicon</taxon>
    </lineage>
</organism>
<name>A0A6N2B2U0_SOLCI</name>
<feature type="region of interest" description="Disordered" evidence="1">
    <location>
        <begin position="44"/>
        <end position="63"/>
    </location>
</feature>
<accession>A0A6N2B2U0</accession>
<comment type="caution">
    <text evidence="2">The sequence shown here is derived from an EMBL/GenBank/DDBJ whole genome shotgun (WGS) entry which is preliminary data.</text>
</comment>
<sequence>MNKKLENEDNKQQERGGESEPPDKQYKECRLSTIPDIDEYEVCNSQDEVDGDNKSVNDQQDDDETIESLIRAFSPQNDQSIEDEIQQATQTQGLSPRDYNIADFFSKNKILQLSLQAYQTLGYFGQEHPND</sequence>
<feature type="region of interest" description="Disordered" evidence="1">
    <location>
        <begin position="1"/>
        <end position="28"/>
    </location>
</feature>